<organism evidence="3">
    <name type="scientific">bioreactor metagenome</name>
    <dbReference type="NCBI Taxonomy" id="1076179"/>
    <lineage>
        <taxon>unclassified sequences</taxon>
        <taxon>metagenomes</taxon>
        <taxon>ecological metagenomes</taxon>
    </lineage>
</organism>
<dbReference type="InterPro" id="IPR039445">
    <property type="entry name" value="DauR-like_HTH"/>
</dbReference>
<dbReference type="Pfam" id="PF08348">
    <property type="entry name" value="PAS_6"/>
    <property type="match status" value="1"/>
</dbReference>
<dbReference type="PANTHER" id="PTHR35568:SF1">
    <property type="entry name" value="TRANSCRIPTIONAL REGULATOR DAUR"/>
    <property type="match status" value="1"/>
</dbReference>
<accession>A0A644TUH7</accession>
<evidence type="ECO:0000259" key="1">
    <source>
        <dbReference type="Pfam" id="PF08348"/>
    </source>
</evidence>
<dbReference type="Pfam" id="PF13309">
    <property type="entry name" value="HTH_22"/>
    <property type="match status" value="1"/>
</dbReference>
<evidence type="ECO:0000259" key="2">
    <source>
        <dbReference type="Pfam" id="PF13309"/>
    </source>
</evidence>
<comment type="caution">
    <text evidence="3">The sequence shown here is derived from an EMBL/GenBank/DDBJ whole genome shotgun (WGS) entry which is preliminary data.</text>
</comment>
<evidence type="ECO:0000313" key="3">
    <source>
        <dbReference type="EMBL" id="MPL70540.1"/>
    </source>
</evidence>
<dbReference type="AlphaFoldDB" id="A0A644TUH7"/>
<reference evidence="3" key="1">
    <citation type="submission" date="2019-08" db="EMBL/GenBank/DDBJ databases">
        <authorList>
            <person name="Kucharzyk K."/>
            <person name="Murdoch R.W."/>
            <person name="Higgins S."/>
            <person name="Loffler F."/>
        </authorList>
    </citation>
    <scope>NUCLEOTIDE SEQUENCE</scope>
</reference>
<feature type="domain" description="Transcriptional regulator DauR-like HTH" evidence="2">
    <location>
        <begin position="155"/>
        <end position="215"/>
    </location>
</feature>
<name>A0A644TUH7_9ZZZZ</name>
<feature type="domain" description="YheO-like" evidence="1">
    <location>
        <begin position="12"/>
        <end position="125"/>
    </location>
</feature>
<sequence length="231" mass="26521">MEIKTHIDFEFFLRFAEGLQKFLGDKCEIVIHDFRKGFEHTIVHIINGQLSGRDVGGPPRGAMISNSGKDIEPFKESRIYFYHGTNGRSGQIFKSCTTLICDENRKIIGSICLNLEMTDFILAQNALQNFVQYTNPDLSSLKEEDIAFENVDDVMRYYMEQCEQIVGKPMSLMNKREKIKALEYLEGKGVFKITKASVLLCKAFNVSKFTLYNYLEEAKSLREPQDPETVK</sequence>
<dbReference type="EMBL" id="VSSQ01000053">
    <property type="protein sequence ID" value="MPL70540.1"/>
    <property type="molecule type" value="Genomic_DNA"/>
</dbReference>
<proteinExistence type="predicted"/>
<protein>
    <recommendedName>
        <fullName evidence="4">Transcriptional regulator DauR</fullName>
    </recommendedName>
</protein>
<dbReference type="PANTHER" id="PTHR35568">
    <property type="entry name" value="TRANSCRIPTIONAL REGULATOR DAUR"/>
    <property type="match status" value="1"/>
</dbReference>
<evidence type="ECO:0008006" key="4">
    <source>
        <dbReference type="Google" id="ProtNLM"/>
    </source>
</evidence>
<dbReference type="InterPro" id="IPR039446">
    <property type="entry name" value="DauR-like"/>
</dbReference>
<gene>
    <name evidence="3" type="ORF">SDC9_16297</name>
</gene>
<dbReference type="InterPro" id="IPR013559">
    <property type="entry name" value="YheO"/>
</dbReference>